<dbReference type="RefSeq" id="WP_072409495.1">
    <property type="nucleotide sequence ID" value="NZ_FPKW01000006.1"/>
</dbReference>
<dbReference type="AlphaFoldDB" id="A0A1K2IPF8"/>
<dbReference type="InterPro" id="IPR058087">
    <property type="entry name" value="XAC2610_dom"/>
</dbReference>
<name>A0A1K2IPF8_9FLAO</name>
<dbReference type="OrthoDB" id="642177at2"/>
<reference evidence="2" key="1">
    <citation type="submission" date="2016-10" db="EMBL/GenBank/DDBJ databases">
        <authorList>
            <person name="Varghese N."/>
            <person name="Submissions S."/>
        </authorList>
    </citation>
    <scope>NUCLEOTIDE SEQUENCE [LARGE SCALE GENOMIC DNA]</scope>
    <source>
        <strain evidence="2">SUR2</strain>
    </source>
</reference>
<dbReference type="NCBIfam" id="NF047539">
    <property type="entry name" value="XAC2610_fam"/>
    <property type="match status" value="1"/>
</dbReference>
<dbReference type="Proteomes" id="UP000182034">
    <property type="component" value="Unassembled WGS sequence"/>
</dbReference>
<sequence>MKKIVFLTFLAFINCNKKTEKKVIINADSDSLRSQIIAPEKEDTATVPFSKSLTGNGYFYTLEGIKKSNETIDFKSINIFYKRELHQKIIFDTVSVLNENEAYFSIDKDANFDGYNDLEVVNQVGNYFSSSSFWLYNKKNKKYIYYKPFDSIINPGIDAKNKAIISDYYIGPSNFYSKTYEWKGGNLILQSMRIDEEGEVTEMYRKNGKLISR</sequence>
<proteinExistence type="predicted"/>
<keyword evidence="2" id="KW-1185">Reference proteome</keyword>
<dbReference type="STRING" id="1612149.SAMN05216324_10632"/>
<organism evidence="1 2">
    <name type="scientific">Chryseobacterium limigenitum</name>
    <dbReference type="NCBI Taxonomy" id="1612149"/>
    <lineage>
        <taxon>Bacteria</taxon>
        <taxon>Pseudomonadati</taxon>
        <taxon>Bacteroidota</taxon>
        <taxon>Flavobacteriia</taxon>
        <taxon>Flavobacteriales</taxon>
        <taxon>Weeksellaceae</taxon>
        <taxon>Chryseobacterium group</taxon>
        <taxon>Chryseobacterium</taxon>
    </lineage>
</organism>
<evidence type="ECO:0000313" key="1">
    <source>
        <dbReference type="EMBL" id="SFZ94088.1"/>
    </source>
</evidence>
<dbReference type="EMBL" id="FPKW01000006">
    <property type="protein sequence ID" value="SFZ94088.1"/>
    <property type="molecule type" value="Genomic_DNA"/>
</dbReference>
<evidence type="ECO:0000313" key="2">
    <source>
        <dbReference type="Proteomes" id="UP000182034"/>
    </source>
</evidence>
<gene>
    <name evidence="1" type="ORF">SAMN05216324_10632</name>
</gene>
<protein>
    <submittedName>
        <fullName evidence="1">Uncharacterized protein</fullName>
    </submittedName>
</protein>
<accession>A0A1K2IPF8</accession>